<dbReference type="OrthoDB" id="771059at2"/>
<sequence length="109" mass="13344">MEKRIVYTPSFENYLIDLITILFFEEYFSYIENAEKYVIALRDEIEKYIDVRQHYKTPKFLSQYGSYFIVVSLNNKTSWYVFFDQRDQRYLVQYITNNHMEEANSLTLS</sequence>
<dbReference type="AlphaFoldDB" id="A0A199XQ80"/>
<proteinExistence type="predicted"/>
<dbReference type="PATRIC" id="fig|29536.5.peg.1671"/>
<accession>A0A199XQ80</accession>
<keyword evidence="2" id="KW-1185">Reference proteome</keyword>
<evidence type="ECO:0000313" key="1">
    <source>
        <dbReference type="EMBL" id="OAZ03903.1"/>
    </source>
</evidence>
<dbReference type="EMBL" id="JMTM01000046">
    <property type="protein sequence ID" value="OAZ03903.1"/>
    <property type="molecule type" value="Genomic_DNA"/>
</dbReference>
<evidence type="ECO:0000313" key="2">
    <source>
        <dbReference type="Proteomes" id="UP000093807"/>
    </source>
</evidence>
<organism evidence="1 2">
    <name type="scientific">Flavobacterium succinicans</name>
    <dbReference type="NCBI Taxonomy" id="29536"/>
    <lineage>
        <taxon>Bacteria</taxon>
        <taxon>Pseudomonadati</taxon>
        <taxon>Bacteroidota</taxon>
        <taxon>Flavobacteriia</taxon>
        <taxon>Flavobacteriales</taxon>
        <taxon>Flavobacteriaceae</taxon>
        <taxon>Flavobacterium</taxon>
    </lineage>
</organism>
<comment type="caution">
    <text evidence="1">The sequence shown here is derived from an EMBL/GenBank/DDBJ whole genome shotgun (WGS) entry which is preliminary data.</text>
</comment>
<dbReference type="RefSeq" id="WP_064715400.1">
    <property type="nucleotide sequence ID" value="NZ_JMTM01000046.1"/>
</dbReference>
<reference evidence="1 2" key="1">
    <citation type="submission" date="2016-06" db="EMBL/GenBank/DDBJ databases">
        <title>Draft genome sequence of Flavobacterium succinicans strain DD5b.</title>
        <authorList>
            <person name="Poehlein A."/>
            <person name="Daniel R."/>
            <person name="Simeonova D.D."/>
        </authorList>
    </citation>
    <scope>NUCLEOTIDE SEQUENCE [LARGE SCALE GENOMIC DNA]</scope>
    <source>
        <strain evidence="1 2">DD5b</strain>
    </source>
</reference>
<evidence type="ECO:0008006" key="3">
    <source>
        <dbReference type="Google" id="ProtNLM"/>
    </source>
</evidence>
<dbReference type="Proteomes" id="UP000093807">
    <property type="component" value="Unassembled WGS sequence"/>
</dbReference>
<gene>
    <name evidence="1" type="ORF">FLB_15920</name>
</gene>
<name>A0A199XQ80_9FLAO</name>
<protein>
    <recommendedName>
        <fullName evidence="3">Plasmid stabilization system protein ParE</fullName>
    </recommendedName>
</protein>